<sequence length="121" mass="12693">MAGEHSRTAFVLADGGSLRAVQIGMPLALTEAGLRPDFVIGSSVGALNAAHFAGAPDLAGVKQLAQIWCGLRRADIFPLSPSGLLEVVRGSGSIVDPSQLRRVLEAHLSFARIEERACPCM</sequence>
<accession>A0ABV6I101</accession>
<protein>
    <submittedName>
        <fullName evidence="4">Patatin-like phospholipase family protein</fullName>
    </submittedName>
</protein>
<dbReference type="Pfam" id="PF01734">
    <property type="entry name" value="Patatin"/>
    <property type="match status" value="1"/>
</dbReference>
<comment type="caution">
    <text evidence="4">The sequence shown here is derived from an EMBL/GenBank/DDBJ whole genome shotgun (WGS) entry which is preliminary data.</text>
</comment>
<dbReference type="InterPro" id="IPR016035">
    <property type="entry name" value="Acyl_Trfase/lysoPLipase"/>
</dbReference>
<dbReference type="EMBL" id="JBHLWE010000013">
    <property type="protein sequence ID" value="MFC0339906.1"/>
    <property type="molecule type" value="Genomic_DNA"/>
</dbReference>
<proteinExistence type="predicted"/>
<dbReference type="Gene3D" id="3.40.1090.10">
    <property type="entry name" value="Cytosolic phospholipase A2 catalytic domain"/>
    <property type="match status" value="1"/>
</dbReference>
<name>A0ABV6I101_9RHOB</name>
<keyword evidence="1" id="KW-0443">Lipid metabolism</keyword>
<evidence type="ECO:0000313" key="4">
    <source>
        <dbReference type="EMBL" id="MFC0339906.1"/>
    </source>
</evidence>
<feature type="domain" description="PNPLA" evidence="3">
    <location>
        <begin position="10"/>
        <end position="121"/>
    </location>
</feature>
<feature type="short sequence motif" description="GXSXG" evidence="2">
    <location>
        <begin position="41"/>
        <end position="45"/>
    </location>
</feature>
<reference evidence="4 5" key="1">
    <citation type="submission" date="2024-09" db="EMBL/GenBank/DDBJ databases">
        <authorList>
            <person name="Sun Q."/>
            <person name="Mori K."/>
        </authorList>
    </citation>
    <scope>NUCLEOTIDE SEQUENCE [LARGE SCALE GENOMIC DNA]</scope>
    <source>
        <strain evidence="4 5">KCTC 22789</strain>
    </source>
</reference>
<evidence type="ECO:0000256" key="1">
    <source>
        <dbReference type="ARBA" id="ARBA00023098"/>
    </source>
</evidence>
<comment type="caution">
    <text evidence="2">Lacks conserved residue(s) required for the propagation of feature annotation.</text>
</comment>
<dbReference type="SUPFAM" id="SSF52151">
    <property type="entry name" value="FabD/lysophospholipase-like"/>
    <property type="match status" value="1"/>
</dbReference>
<dbReference type="InterPro" id="IPR002641">
    <property type="entry name" value="PNPLA_dom"/>
</dbReference>
<evidence type="ECO:0000259" key="3">
    <source>
        <dbReference type="PROSITE" id="PS51635"/>
    </source>
</evidence>
<evidence type="ECO:0000313" key="5">
    <source>
        <dbReference type="Proteomes" id="UP001589799"/>
    </source>
</evidence>
<organism evidence="4 5">
    <name type="scientific">Paracoccus niistensis</name>
    <dbReference type="NCBI Taxonomy" id="632935"/>
    <lineage>
        <taxon>Bacteria</taxon>
        <taxon>Pseudomonadati</taxon>
        <taxon>Pseudomonadota</taxon>
        <taxon>Alphaproteobacteria</taxon>
        <taxon>Rhodobacterales</taxon>
        <taxon>Paracoccaceae</taxon>
        <taxon>Paracoccus</taxon>
    </lineage>
</organism>
<dbReference type="Proteomes" id="UP001589799">
    <property type="component" value="Unassembled WGS sequence"/>
</dbReference>
<gene>
    <name evidence="4" type="ORF">ACFFII_03900</name>
</gene>
<evidence type="ECO:0000256" key="2">
    <source>
        <dbReference type="PROSITE-ProRule" id="PRU01161"/>
    </source>
</evidence>
<dbReference type="PROSITE" id="PS51635">
    <property type="entry name" value="PNPLA"/>
    <property type="match status" value="1"/>
</dbReference>
<dbReference type="RefSeq" id="WP_377697588.1">
    <property type="nucleotide sequence ID" value="NZ_JBHLWE010000013.1"/>
</dbReference>
<keyword evidence="5" id="KW-1185">Reference proteome</keyword>